<dbReference type="InterPro" id="IPR036259">
    <property type="entry name" value="MFS_trans_sf"/>
</dbReference>
<dbReference type="PANTHER" id="PTHR23513">
    <property type="entry name" value="INTEGRAL MEMBRANE EFFLUX PROTEIN-RELATED"/>
    <property type="match status" value="1"/>
</dbReference>
<comment type="caution">
    <text evidence="7">The sequence shown here is derived from an EMBL/GenBank/DDBJ whole genome shotgun (WGS) entry which is preliminary data.</text>
</comment>
<organism evidence="7 8">
    <name type="scientific">Corynebacterium pyruviciproducens ATCC BAA-1742</name>
    <dbReference type="NCBI Taxonomy" id="1125779"/>
    <lineage>
        <taxon>Bacteria</taxon>
        <taxon>Bacillati</taxon>
        <taxon>Actinomycetota</taxon>
        <taxon>Actinomycetes</taxon>
        <taxon>Mycobacteriales</taxon>
        <taxon>Corynebacteriaceae</taxon>
        <taxon>Corynebacterium</taxon>
    </lineage>
</organism>
<dbReference type="SUPFAM" id="SSF103473">
    <property type="entry name" value="MFS general substrate transporter"/>
    <property type="match status" value="1"/>
</dbReference>
<keyword evidence="8" id="KW-1185">Reference proteome</keyword>
<keyword evidence="5 6" id="KW-0472">Membrane</keyword>
<feature type="transmembrane region" description="Helical" evidence="6">
    <location>
        <begin position="338"/>
        <end position="356"/>
    </location>
</feature>
<dbReference type="Pfam" id="PF07690">
    <property type="entry name" value="MFS_1"/>
    <property type="match status" value="1"/>
</dbReference>
<comment type="subcellular location">
    <subcellularLocation>
        <location evidence="1">Cell membrane</location>
        <topology evidence="1">Multi-pass membrane protein</topology>
    </subcellularLocation>
</comment>
<dbReference type="HOGENOM" id="CLU_727072_0_0_11"/>
<dbReference type="EMBL" id="ATBY01000015">
    <property type="protein sequence ID" value="EPD68498.1"/>
    <property type="molecule type" value="Genomic_DNA"/>
</dbReference>
<dbReference type="eggNOG" id="ENOG5033X78">
    <property type="taxonomic scope" value="Bacteria"/>
</dbReference>
<dbReference type="PANTHER" id="PTHR23513:SF6">
    <property type="entry name" value="MAJOR FACILITATOR SUPERFAMILY ASSOCIATED DOMAIN-CONTAINING PROTEIN"/>
    <property type="match status" value="1"/>
</dbReference>
<accession>S2YVV8</accession>
<feature type="transmembrane region" description="Helical" evidence="6">
    <location>
        <begin position="182"/>
        <end position="198"/>
    </location>
</feature>
<feature type="transmembrane region" description="Helical" evidence="6">
    <location>
        <begin position="249"/>
        <end position="266"/>
    </location>
</feature>
<reference evidence="7 8" key="1">
    <citation type="submission" date="2013-05" db="EMBL/GenBank/DDBJ databases">
        <title>The Genome Sequence of Corynebacterium pyruviciproducens 1773O (ATCC BAA-1742).</title>
        <authorList>
            <consortium name="The Broad Institute Genomics Platform"/>
            <person name="Earl A."/>
            <person name="Ward D."/>
            <person name="Feldgarden M."/>
            <person name="Gevers D."/>
            <person name="Tong J."/>
            <person name="Walker B."/>
            <person name="Young S."/>
            <person name="Zeng Q."/>
            <person name="Gargeya S."/>
            <person name="Fitzgerald M."/>
            <person name="Haas B."/>
            <person name="Abouelleil A."/>
            <person name="Allen A.W."/>
            <person name="Alvarado L."/>
            <person name="Arachchi H.M."/>
            <person name="Berlin A.M."/>
            <person name="Chapman S.B."/>
            <person name="Gainer-Dewar J."/>
            <person name="Goldberg J."/>
            <person name="Griggs A."/>
            <person name="Gujja S."/>
            <person name="Hansen M."/>
            <person name="Howarth C."/>
            <person name="Imamovic A."/>
            <person name="Ireland A."/>
            <person name="Larimer J."/>
            <person name="McCowan C."/>
            <person name="Murphy C."/>
            <person name="Pearson M."/>
            <person name="Poon T.W."/>
            <person name="Priest M."/>
            <person name="Roberts A."/>
            <person name="Saif S."/>
            <person name="Shea T."/>
            <person name="Sisk P."/>
            <person name="Sykes S."/>
            <person name="Wortman J."/>
            <person name="Nusbaum C."/>
            <person name="Birren B."/>
        </authorList>
    </citation>
    <scope>NUCLEOTIDE SEQUENCE [LARGE SCALE GENOMIC DNA]</scope>
    <source>
        <strain evidence="7 8">ATCC BAA-1742</strain>
    </source>
</reference>
<dbReference type="Gene3D" id="1.20.1250.20">
    <property type="entry name" value="MFS general substrate transporter like domains"/>
    <property type="match status" value="1"/>
</dbReference>
<evidence type="ECO:0000313" key="7">
    <source>
        <dbReference type="EMBL" id="EPD68498.1"/>
    </source>
</evidence>
<proteinExistence type="predicted"/>
<dbReference type="STRING" id="1125779.HMPREF1219_01679"/>
<dbReference type="InterPro" id="IPR011701">
    <property type="entry name" value="MFS"/>
</dbReference>
<evidence type="ECO:0000256" key="5">
    <source>
        <dbReference type="ARBA" id="ARBA00023136"/>
    </source>
</evidence>
<protein>
    <submittedName>
        <fullName evidence="7">Uncharacterized protein</fullName>
    </submittedName>
</protein>
<evidence type="ECO:0000256" key="4">
    <source>
        <dbReference type="ARBA" id="ARBA00022989"/>
    </source>
</evidence>
<evidence type="ECO:0000256" key="6">
    <source>
        <dbReference type="SAM" id="Phobius"/>
    </source>
</evidence>
<evidence type="ECO:0000256" key="1">
    <source>
        <dbReference type="ARBA" id="ARBA00004651"/>
    </source>
</evidence>
<feature type="transmembrane region" description="Helical" evidence="6">
    <location>
        <begin position="272"/>
        <end position="291"/>
    </location>
</feature>
<sequence length="380" mass="42040">MLPVFARAGHIADTYAPYTVAELSQYLNIASMAVLTCLLLLAAPSHPFVTLAVMALIQMTFMNRGILFDSAVMVIITTRVPEDKQPAFFTWNFRANLVTPLTAPLLGAGLFQHNVYVAIAVCATLSLVSALLLAWTRTHKVPSSAFADKPTLTVVRYAREFTRTKPRDPSERFQGFGAFRHLDFAGFILFLIAAEALGNRSRDSFDVFYVTDTFHQPATSFGAISVFMFIGMVIGTAAKSWISARWKQWWWPVVFYTIFAVSFVSRGFAPTIWVFFACCLIGGIFEVAWVSNTEKHYLGAVSAAKSAFFSIVSTCGYLVWAAYAWWGGRVSTTFMATHGYRIAYIVGGVLILVGAVSSIRLYRNVDWVGEPAPAENTARD</sequence>
<keyword evidence="3 6" id="KW-0812">Transmembrane</keyword>
<keyword evidence="2" id="KW-1003">Cell membrane</keyword>
<name>S2YVV8_9CORY</name>
<evidence type="ECO:0000313" key="8">
    <source>
        <dbReference type="Proteomes" id="UP000014408"/>
    </source>
</evidence>
<gene>
    <name evidence="7" type="ORF">HMPREF1219_01679</name>
</gene>
<evidence type="ECO:0000256" key="3">
    <source>
        <dbReference type="ARBA" id="ARBA00022692"/>
    </source>
</evidence>
<keyword evidence="4 6" id="KW-1133">Transmembrane helix</keyword>
<dbReference type="Proteomes" id="UP000014408">
    <property type="component" value="Unassembled WGS sequence"/>
</dbReference>
<evidence type="ECO:0000256" key="2">
    <source>
        <dbReference type="ARBA" id="ARBA00022475"/>
    </source>
</evidence>
<dbReference type="PATRIC" id="fig|1125779.3.peg.1641"/>
<feature type="transmembrane region" description="Helical" evidence="6">
    <location>
        <begin position="303"/>
        <end position="326"/>
    </location>
</feature>
<dbReference type="GO" id="GO:0022857">
    <property type="term" value="F:transmembrane transporter activity"/>
    <property type="evidence" value="ECO:0007669"/>
    <property type="project" value="InterPro"/>
</dbReference>
<dbReference type="AlphaFoldDB" id="S2YVV8"/>
<feature type="transmembrane region" description="Helical" evidence="6">
    <location>
        <begin position="115"/>
        <end position="135"/>
    </location>
</feature>
<dbReference type="GO" id="GO:0005886">
    <property type="term" value="C:plasma membrane"/>
    <property type="evidence" value="ECO:0007669"/>
    <property type="project" value="UniProtKB-SubCell"/>
</dbReference>
<feature type="transmembrane region" description="Helical" evidence="6">
    <location>
        <begin position="218"/>
        <end position="237"/>
    </location>
</feature>